<evidence type="ECO:0000256" key="2">
    <source>
        <dbReference type="SAM" id="SignalP"/>
    </source>
</evidence>
<dbReference type="Proteomes" id="UP001055057">
    <property type="component" value="Unassembled WGS sequence"/>
</dbReference>
<feature type="signal peptide" evidence="2">
    <location>
        <begin position="1"/>
        <end position="23"/>
    </location>
</feature>
<feature type="chain" id="PRO_5046691364" evidence="2">
    <location>
        <begin position="24"/>
        <end position="373"/>
    </location>
</feature>
<protein>
    <submittedName>
        <fullName evidence="3">Uncharacterized protein</fullName>
    </submittedName>
</protein>
<dbReference type="RefSeq" id="WP_238181870.1">
    <property type="nucleotide sequence ID" value="NZ_BPRB01000072.1"/>
</dbReference>
<evidence type="ECO:0000313" key="3">
    <source>
        <dbReference type="EMBL" id="GJE59283.1"/>
    </source>
</evidence>
<accession>A0ABQ4TX65</accession>
<name>A0ABQ4TX65_9HYPH</name>
<feature type="compositionally biased region" description="Low complexity" evidence="1">
    <location>
        <begin position="22"/>
        <end position="31"/>
    </location>
</feature>
<keyword evidence="4" id="KW-1185">Reference proteome</keyword>
<proteinExistence type="predicted"/>
<keyword evidence="2" id="KW-0732">Signal</keyword>
<organism evidence="3 4">
    <name type="scientific">Methylobacterium trifolii</name>
    <dbReference type="NCBI Taxonomy" id="1003092"/>
    <lineage>
        <taxon>Bacteria</taxon>
        <taxon>Pseudomonadati</taxon>
        <taxon>Pseudomonadota</taxon>
        <taxon>Alphaproteobacteria</taxon>
        <taxon>Hyphomicrobiales</taxon>
        <taxon>Methylobacteriaceae</taxon>
        <taxon>Methylobacterium</taxon>
    </lineage>
</organism>
<feature type="region of interest" description="Disordered" evidence="1">
    <location>
        <begin position="22"/>
        <end position="56"/>
    </location>
</feature>
<dbReference type="EMBL" id="BPRB01000072">
    <property type="protein sequence ID" value="GJE59283.1"/>
    <property type="molecule type" value="Genomic_DNA"/>
</dbReference>
<comment type="caution">
    <text evidence="3">The sequence shown here is derived from an EMBL/GenBank/DDBJ whole genome shotgun (WGS) entry which is preliminary data.</text>
</comment>
<evidence type="ECO:0000256" key="1">
    <source>
        <dbReference type="SAM" id="MobiDB-lite"/>
    </source>
</evidence>
<sequence length="373" mass="39894">MRTQLPATLVLACLTAGALPASAQSPQAAPSPGIPPQGIPSQGMANAPAPGADRVKDVPSVTALDPATLKPDTILFTDHRDNPAVPENGLIPYLDWLKARPAEAAALAPYPGYREPDYTVTVNGVAKPRHETLKVYVAEGRFVVARPPEAIDLSAFANLAFVQAMDPAIKHRALPPADVTPTKDPAAAFARRPDRPWCEAGTVCIESRYDLEGKLPLGVKLANKLEEGSAKKIAEFVSFQSELHTLPPERAAALNGLTRIDTPVTGGLEQTIFWVNQILRFGKFLAVFQPMPGDPTRTVVTTYMALAIKADVLDRKAEYARVPVLKNLLPAQVLMGNSSFNTGKSISAGLPTYARNRIAAFADAVAKDAVTKR</sequence>
<gene>
    <name evidence="3" type="ORF">MPOCJGCO_1371</name>
</gene>
<evidence type="ECO:0000313" key="4">
    <source>
        <dbReference type="Proteomes" id="UP001055057"/>
    </source>
</evidence>
<reference evidence="3" key="2">
    <citation type="submission" date="2021-08" db="EMBL/GenBank/DDBJ databases">
        <authorList>
            <person name="Tani A."/>
            <person name="Ola A."/>
            <person name="Ogura Y."/>
            <person name="Katsura K."/>
            <person name="Hayashi T."/>
        </authorList>
    </citation>
    <scope>NUCLEOTIDE SEQUENCE</scope>
    <source>
        <strain evidence="3">DSM 23632</strain>
    </source>
</reference>
<reference evidence="3" key="1">
    <citation type="journal article" date="2021" name="Front. Microbiol.">
        <title>Comprehensive Comparative Genomics and Phenotyping of Methylobacterium Species.</title>
        <authorList>
            <person name="Alessa O."/>
            <person name="Ogura Y."/>
            <person name="Fujitani Y."/>
            <person name="Takami H."/>
            <person name="Hayashi T."/>
            <person name="Sahin N."/>
            <person name="Tani A."/>
        </authorList>
    </citation>
    <scope>NUCLEOTIDE SEQUENCE</scope>
    <source>
        <strain evidence="3">DSM 23632</strain>
    </source>
</reference>